<keyword evidence="4 6" id="KW-0998">Cell outer membrane</keyword>
<feature type="signal peptide" evidence="7">
    <location>
        <begin position="1"/>
        <end position="20"/>
    </location>
</feature>
<keyword evidence="3" id="KW-0564">Palmitate</keyword>
<dbReference type="HAMAP" id="MF_01186">
    <property type="entry name" value="LPS_assembly_LptE"/>
    <property type="match status" value="1"/>
</dbReference>
<dbReference type="RefSeq" id="WP_230338449.1">
    <property type="nucleotide sequence ID" value="NZ_CP069798.1"/>
</dbReference>
<keyword evidence="5" id="KW-0449">Lipoprotein</keyword>
<evidence type="ECO:0000256" key="5">
    <source>
        <dbReference type="ARBA" id="ARBA00023288"/>
    </source>
</evidence>
<dbReference type="GO" id="GO:1990351">
    <property type="term" value="C:transporter complex"/>
    <property type="evidence" value="ECO:0007669"/>
    <property type="project" value="TreeGrafter"/>
</dbReference>
<evidence type="ECO:0000256" key="7">
    <source>
        <dbReference type="SAM" id="SignalP"/>
    </source>
</evidence>
<reference evidence="8" key="1">
    <citation type="submission" date="2021-02" db="EMBL/GenBank/DDBJ databases">
        <title>Neisseriaceae sp. 26B isolated from the cloaca of a Common Toad-headed Turtle (Mesoclemmys nasuta).</title>
        <authorList>
            <person name="Spergser J."/>
            <person name="Busse H.-J."/>
        </authorList>
    </citation>
    <scope>NUCLEOTIDE SEQUENCE</scope>
    <source>
        <strain evidence="8">26B</strain>
    </source>
</reference>
<dbReference type="Proteomes" id="UP000653156">
    <property type="component" value="Chromosome"/>
</dbReference>
<feature type="chain" id="PRO_5034039985" description="LPS-assembly lipoprotein LptE" evidence="7">
    <location>
        <begin position="21"/>
        <end position="158"/>
    </location>
</feature>
<protein>
    <recommendedName>
        <fullName evidence="6">LPS-assembly lipoprotein LptE</fullName>
    </recommendedName>
</protein>
<name>A0A892ZDP5_9NEIS</name>
<dbReference type="PANTHER" id="PTHR38098:SF1">
    <property type="entry name" value="LPS-ASSEMBLY LIPOPROTEIN LPTE"/>
    <property type="match status" value="1"/>
</dbReference>
<keyword evidence="9" id="KW-1185">Reference proteome</keyword>
<dbReference type="EMBL" id="CP069798">
    <property type="protein sequence ID" value="QRQ81161.1"/>
    <property type="molecule type" value="Genomic_DNA"/>
</dbReference>
<evidence type="ECO:0000313" key="8">
    <source>
        <dbReference type="EMBL" id="QRQ81161.1"/>
    </source>
</evidence>
<dbReference type="Pfam" id="PF04390">
    <property type="entry name" value="LptE"/>
    <property type="match status" value="1"/>
</dbReference>
<keyword evidence="2 6" id="KW-0472">Membrane</keyword>
<dbReference type="GO" id="GO:0043165">
    <property type="term" value="P:Gram-negative-bacterium-type cell outer membrane assembly"/>
    <property type="evidence" value="ECO:0007669"/>
    <property type="project" value="UniProtKB-UniRule"/>
</dbReference>
<dbReference type="Gene3D" id="3.30.160.150">
    <property type="entry name" value="Lipoprotein like domain"/>
    <property type="match status" value="1"/>
</dbReference>
<evidence type="ECO:0000256" key="6">
    <source>
        <dbReference type="HAMAP-Rule" id="MF_01186"/>
    </source>
</evidence>
<dbReference type="GO" id="GO:0009279">
    <property type="term" value="C:cell outer membrane"/>
    <property type="evidence" value="ECO:0007669"/>
    <property type="project" value="UniProtKB-UniRule"/>
</dbReference>
<accession>A0A892ZDP5</accession>
<sequence>MKKYLGLALLLCLSACGFHLKGSVPLGNALHYQVWAVDGGTMQTALENALRRQSNVRLDATNPEVSLKVLDVRQQKDVSAINIGGNTIEYMLNLRVDAQAWRAGEPLGAPISVQVQRYMAYADSEILGKQEEEAQIWREMRADAAGQMVRRLAYLPKP</sequence>
<comment type="subunit">
    <text evidence="6">Component of the lipopolysaccharide transport and assembly complex. Interacts with LptD.</text>
</comment>
<evidence type="ECO:0000256" key="4">
    <source>
        <dbReference type="ARBA" id="ARBA00023237"/>
    </source>
</evidence>
<keyword evidence="1 7" id="KW-0732">Signal</keyword>
<evidence type="ECO:0000256" key="2">
    <source>
        <dbReference type="ARBA" id="ARBA00023136"/>
    </source>
</evidence>
<proteinExistence type="inferred from homology"/>
<evidence type="ECO:0000256" key="1">
    <source>
        <dbReference type="ARBA" id="ARBA00022729"/>
    </source>
</evidence>
<gene>
    <name evidence="6" type="primary">lptE</name>
    <name evidence="8" type="ORF">JQU52_10580</name>
</gene>
<evidence type="ECO:0000256" key="3">
    <source>
        <dbReference type="ARBA" id="ARBA00023139"/>
    </source>
</evidence>
<comment type="function">
    <text evidence="6">Together with LptD, is involved in the assembly of lipopolysaccharide (LPS) at the surface of the outer membrane. Required for the proper assembly of LptD. Binds LPS and may serve as the LPS recognition site at the outer membrane.</text>
</comment>
<dbReference type="PANTHER" id="PTHR38098">
    <property type="entry name" value="LPS-ASSEMBLY LIPOPROTEIN LPTE"/>
    <property type="match status" value="1"/>
</dbReference>
<dbReference type="KEGG" id="ptes:JQU52_10580"/>
<evidence type="ECO:0000313" key="9">
    <source>
        <dbReference type="Proteomes" id="UP000653156"/>
    </source>
</evidence>
<dbReference type="AlphaFoldDB" id="A0A892ZDP5"/>
<dbReference type="InterPro" id="IPR007485">
    <property type="entry name" value="LPS_assembly_LptE"/>
</dbReference>
<organism evidence="8 9">
    <name type="scientific">Paralysiella testudinis</name>
    <dbReference type="NCBI Taxonomy" id="2809020"/>
    <lineage>
        <taxon>Bacteria</taxon>
        <taxon>Pseudomonadati</taxon>
        <taxon>Pseudomonadota</taxon>
        <taxon>Betaproteobacteria</taxon>
        <taxon>Neisseriales</taxon>
        <taxon>Neisseriaceae</taxon>
        <taxon>Paralysiella</taxon>
    </lineage>
</organism>
<comment type="similarity">
    <text evidence="6">Belongs to the LptE lipoprotein family.</text>
</comment>